<organism evidence="2 3">
    <name type="scientific">Paenibacillus qinlingensis</name>
    <dbReference type="NCBI Taxonomy" id="1837343"/>
    <lineage>
        <taxon>Bacteria</taxon>
        <taxon>Bacillati</taxon>
        <taxon>Bacillota</taxon>
        <taxon>Bacilli</taxon>
        <taxon>Bacillales</taxon>
        <taxon>Paenibacillaceae</taxon>
        <taxon>Paenibacillus</taxon>
    </lineage>
</organism>
<reference evidence="2 3" key="1">
    <citation type="submission" date="2023-07" db="EMBL/GenBank/DDBJ databases">
        <title>Sorghum-associated microbial communities from plants grown in Nebraska, USA.</title>
        <authorList>
            <person name="Schachtman D."/>
        </authorList>
    </citation>
    <scope>NUCLEOTIDE SEQUENCE [LARGE SCALE GENOMIC DNA]</scope>
    <source>
        <strain evidence="2 3">CC258</strain>
    </source>
</reference>
<gene>
    <name evidence="2" type="ORF">J2736_002997</name>
</gene>
<dbReference type="PANTHER" id="PTHR44167">
    <property type="entry name" value="OVARIAN-SPECIFIC SERINE/THREONINE-PROTEIN KINASE LOK-RELATED"/>
    <property type="match status" value="1"/>
</dbReference>
<evidence type="ECO:0000313" key="3">
    <source>
        <dbReference type="Proteomes" id="UP001267290"/>
    </source>
</evidence>
<dbReference type="PROSITE" id="PS50011">
    <property type="entry name" value="PROTEIN_KINASE_DOM"/>
    <property type="match status" value="1"/>
</dbReference>
<dbReference type="GO" id="GO:0004674">
    <property type="term" value="F:protein serine/threonine kinase activity"/>
    <property type="evidence" value="ECO:0007669"/>
    <property type="project" value="UniProtKB-KW"/>
</dbReference>
<dbReference type="Proteomes" id="UP001267290">
    <property type="component" value="Unassembled WGS sequence"/>
</dbReference>
<proteinExistence type="predicted"/>
<dbReference type="RefSeq" id="WP_310499367.1">
    <property type="nucleotide sequence ID" value="NZ_JAVDSB010000004.1"/>
</dbReference>
<dbReference type="Gene3D" id="1.10.510.10">
    <property type="entry name" value="Transferase(Phosphotransferase) domain 1"/>
    <property type="match status" value="1"/>
</dbReference>
<keyword evidence="2" id="KW-0418">Kinase</keyword>
<dbReference type="InterPro" id="IPR000719">
    <property type="entry name" value="Prot_kinase_dom"/>
</dbReference>
<keyword evidence="3" id="KW-1185">Reference proteome</keyword>
<name>A0ABU1NWF1_9BACL</name>
<dbReference type="EMBL" id="JAVDSB010000004">
    <property type="protein sequence ID" value="MDR6551808.1"/>
    <property type="molecule type" value="Genomic_DNA"/>
</dbReference>
<dbReference type="PANTHER" id="PTHR44167:SF24">
    <property type="entry name" value="SERINE_THREONINE-PROTEIN KINASE CHK2"/>
    <property type="match status" value="1"/>
</dbReference>
<dbReference type="SMART" id="SM00220">
    <property type="entry name" value="S_TKc"/>
    <property type="match status" value="1"/>
</dbReference>
<accession>A0ABU1NWF1</accession>
<keyword evidence="2" id="KW-0808">Transferase</keyword>
<feature type="domain" description="Protein kinase" evidence="1">
    <location>
        <begin position="10"/>
        <end position="222"/>
    </location>
</feature>
<dbReference type="Pfam" id="PF00069">
    <property type="entry name" value="Pkinase"/>
    <property type="match status" value="1"/>
</dbReference>
<evidence type="ECO:0000259" key="1">
    <source>
        <dbReference type="PROSITE" id="PS50011"/>
    </source>
</evidence>
<sequence>MMRTMWGGYSVDLNLIGSGALGKVYKAYDLKGRQLAIKETSNREAARREARIMQSYRIGEFLPRYYDYFEIGEKGYLVTEFILGSTLGGDFHNTFTIKRDQDLSVEITINILKGLRQLHKTGYIHNDVLPKNVMILQNKPETVKVIDFNIAKKIESPAVMTKELQAVCKICAFLMNGTLADIHKAEIRDRDLRRVLLNPFDVNNKDKYRSSDDLIAELRSFC</sequence>
<protein>
    <submittedName>
        <fullName evidence="2">Serine/threonine protein kinase</fullName>
    </submittedName>
</protein>
<dbReference type="InterPro" id="IPR011009">
    <property type="entry name" value="Kinase-like_dom_sf"/>
</dbReference>
<evidence type="ECO:0000313" key="2">
    <source>
        <dbReference type="EMBL" id="MDR6551808.1"/>
    </source>
</evidence>
<dbReference type="SUPFAM" id="SSF56112">
    <property type="entry name" value="Protein kinase-like (PK-like)"/>
    <property type="match status" value="1"/>
</dbReference>
<comment type="caution">
    <text evidence="2">The sequence shown here is derived from an EMBL/GenBank/DDBJ whole genome shotgun (WGS) entry which is preliminary data.</text>
</comment>
<keyword evidence="2" id="KW-0723">Serine/threonine-protein kinase</keyword>